<evidence type="ECO:0000313" key="2">
    <source>
        <dbReference type="Proteomes" id="UP000054217"/>
    </source>
</evidence>
<protein>
    <submittedName>
        <fullName evidence="1">Uncharacterized protein</fullName>
    </submittedName>
</protein>
<dbReference type="AlphaFoldDB" id="A0A0C3NXG7"/>
<dbReference type="EMBL" id="KN832001">
    <property type="protein sequence ID" value="KIN99828.1"/>
    <property type="molecule type" value="Genomic_DNA"/>
</dbReference>
<evidence type="ECO:0000313" key="1">
    <source>
        <dbReference type="EMBL" id="KIN99828.1"/>
    </source>
</evidence>
<accession>A0A0C3NXG7</accession>
<gene>
    <name evidence="1" type="ORF">M404DRAFT_778814</name>
</gene>
<proteinExistence type="predicted"/>
<reference evidence="2" key="2">
    <citation type="submission" date="2015-01" db="EMBL/GenBank/DDBJ databases">
        <title>Evolutionary Origins and Diversification of the Mycorrhizal Mutualists.</title>
        <authorList>
            <consortium name="DOE Joint Genome Institute"/>
            <consortium name="Mycorrhizal Genomics Consortium"/>
            <person name="Kohler A."/>
            <person name="Kuo A."/>
            <person name="Nagy L.G."/>
            <person name="Floudas D."/>
            <person name="Copeland A."/>
            <person name="Barry K.W."/>
            <person name="Cichocki N."/>
            <person name="Veneault-Fourrey C."/>
            <person name="LaButti K."/>
            <person name="Lindquist E.A."/>
            <person name="Lipzen A."/>
            <person name="Lundell T."/>
            <person name="Morin E."/>
            <person name="Murat C."/>
            <person name="Riley R."/>
            <person name="Ohm R."/>
            <person name="Sun H."/>
            <person name="Tunlid A."/>
            <person name="Henrissat B."/>
            <person name="Grigoriev I.V."/>
            <person name="Hibbett D.S."/>
            <person name="Martin F."/>
        </authorList>
    </citation>
    <scope>NUCLEOTIDE SEQUENCE [LARGE SCALE GENOMIC DNA]</scope>
    <source>
        <strain evidence="2">Marx 270</strain>
    </source>
</reference>
<dbReference type="InParanoid" id="A0A0C3NXG7"/>
<name>A0A0C3NXG7_PISTI</name>
<organism evidence="1 2">
    <name type="scientific">Pisolithus tinctorius Marx 270</name>
    <dbReference type="NCBI Taxonomy" id="870435"/>
    <lineage>
        <taxon>Eukaryota</taxon>
        <taxon>Fungi</taxon>
        <taxon>Dikarya</taxon>
        <taxon>Basidiomycota</taxon>
        <taxon>Agaricomycotina</taxon>
        <taxon>Agaricomycetes</taxon>
        <taxon>Agaricomycetidae</taxon>
        <taxon>Boletales</taxon>
        <taxon>Sclerodermatineae</taxon>
        <taxon>Pisolithaceae</taxon>
        <taxon>Pisolithus</taxon>
    </lineage>
</organism>
<sequence length="181" mass="19760">MQRIGHHHPIKCPVARKSFAGRNVLPIYAHTHAYRRKRSGGHSVWSIPFGRDGSFCASLLVLFRYIFLARLGLLQQVVIISVGNGNATSRERPHSWLPFSLPHIPPITIALVCDAPNVLCAGNYYSGGCGSRCGACPLTVLLTMLPSPFPFVSHTNSSKLLSHSALSCGGIRTLRQTDTEE</sequence>
<dbReference type="HOGENOM" id="CLU_1489583_0_0_1"/>
<keyword evidence="2" id="KW-1185">Reference proteome</keyword>
<reference evidence="1 2" key="1">
    <citation type="submission" date="2014-04" db="EMBL/GenBank/DDBJ databases">
        <authorList>
            <consortium name="DOE Joint Genome Institute"/>
            <person name="Kuo A."/>
            <person name="Kohler A."/>
            <person name="Costa M.D."/>
            <person name="Nagy L.G."/>
            <person name="Floudas D."/>
            <person name="Copeland A."/>
            <person name="Barry K.W."/>
            <person name="Cichocki N."/>
            <person name="Veneault-Fourrey C."/>
            <person name="LaButti K."/>
            <person name="Lindquist E.A."/>
            <person name="Lipzen A."/>
            <person name="Lundell T."/>
            <person name="Morin E."/>
            <person name="Murat C."/>
            <person name="Sun H."/>
            <person name="Tunlid A."/>
            <person name="Henrissat B."/>
            <person name="Grigoriev I.V."/>
            <person name="Hibbett D.S."/>
            <person name="Martin F."/>
            <person name="Nordberg H.P."/>
            <person name="Cantor M.N."/>
            <person name="Hua S.X."/>
        </authorList>
    </citation>
    <scope>NUCLEOTIDE SEQUENCE [LARGE SCALE GENOMIC DNA]</scope>
    <source>
        <strain evidence="1 2">Marx 270</strain>
    </source>
</reference>
<dbReference type="Proteomes" id="UP000054217">
    <property type="component" value="Unassembled WGS sequence"/>
</dbReference>